<reference evidence="3" key="2">
    <citation type="submission" date="2020-09" db="EMBL/GenBank/DDBJ databases">
        <authorList>
            <person name="Sun Q."/>
            <person name="Ohkuma M."/>
        </authorList>
    </citation>
    <scope>NUCLEOTIDE SEQUENCE</scope>
    <source>
        <strain evidence="3">JCM 4059</strain>
    </source>
</reference>
<keyword evidence="1" id="KW-0472">Membrane</keyword>
<dbReference type="SMART" id="SM00014">
    <property type="entry name" value="acidPPc"/>
    <property type="match status" value="1"/>
</dbReference>
<feature type="domain" description="Phosphatidic acid phosphatase type 2/haloperoxidase" evidence="2">
    <location>
        <begin position="90"/>
        <end position="200"/>
    </location>
</feature>
<keyword evidence="1" id="KW-0812">Transmembrane</keyword>
<dbReference type="Gene3D" id="1.20.144.10">
    <property type="entry name" value="Phosphatidic acid phosphatase type 2/haloperoxidase"/>
    <property type="match status" value="1"/>
</dbReference>
<dbReference type="EMBL" id="BNBD01000001">
    <property type="protein sequence ID" value="GHF27919.1"/>
    <property type="molecule type" value="Genomic_DNA"/>
</dbReference>
<proteinExistence type="predicted"/>
<dbReference type="AlphaFoldDB" id="A0A919AXB4"/>
<protein>
    <recommendedName>
        <fullName evidence="2">Phosphatidic acid phosphatase type 2/haloperoxidase domain-containing protein</fullName>
    </recommendedName>
</protein>
<keyword evidence="4" id="KW-1185">Reference proteome</keyword>
<feature type="transmembrane region" description="Helical" evidence="1">
    <location>
        <begin position="189"/>
        <end position="207"/>
    </location>
</feature>
<reference evidence="3" key="1">
    <citation type="journal article" date="2014" name="Int. J. Syst. Evol. Microbiol.">
        <title>Complete genome sequence of Corynebacterium casei LMG S-19264T (=DSM 44701T), isolated from a smear-ripened cheese.</title>
        <authorList>
            <consortium name="US DOE Joint Genome Institute (JGI-PGF)"/>
            <person name="Walter F."/>
            <person name="Albersmeier A."/>
            <person name="Kalinowski J."/>
            <person name="Ruckert C."/>
        </authorList>
    </citation>
    <scope>NUCLEOTIDE SEQUENCE</scope>
    <source>
        <strain evidence="3">JCM 4059</strain>
    </source>
</reference>
<evidence type="ECO:0000259" key="2">
    <source>
        <dbReference type="SMART" id="SM00014"/>
    </source>
</evidence>
<sequence>MTGRRTATVVGLTALAGFASLAGIVIARGGAPLAGDGPLLSWAVGHRPVTAVTAIRRLTDTGTGAVPYVLAALAGVIAGRTKRQKVYAATASLLCLGVGQLLRRAVLYLIGRSRPPAAEWATHASGWSFPSGHATTAALTAALLITAVLLRSPPGRFLIATVVGCWGVAVGLTRVYLGVHWFSDVVGGWLFALTWYAACAVAAARWVPTLTAPHARAVRARGGDAPPRANV</sequence>
<dbReference type="InterPro" id="IPR000326">
    <property type="entry name" value="PAP2/HPO"/>
</dbReference>
<dbReference type="SUPFAM" id="SSF48317">
    <property type="entry name" value="Acid phosphatase/Vanadium-dependent haloperoxidase"/>
    <property type="match status" value="1"/>
</dbReference>
<organism evidence="3 4">
    <name type="scientific">Streptomyces mashuensis</name>
    <dbReference type="NCBI Taxonomy" id="33904"/>
    <lineage>
        <taxon>Bacteria</taxon>
        <taxon>Bacillati</taxon>
        <taxon>Actinomycetota</taxon>
        <taxon>Actinomycetes</taxon>
        <taxon>Kitasatosporales</taxon>
        <taxon>Streptomycetaceae</taxon>
        <taxon>Streptomyces</taxon>
    </lineage>
</organism>
<dbReference type="PANTHER" id="PTHR14969">
    <property type="entry name" value="SPHINGOSINE-1-PHOSPHATE PHOSPHOHYDROLASE"/>
    <property type="match status" value="1"/>
</dbReference>
<feature type="transmembrane region" description="Helical" evidence="1">
    <location>
        <begin position="62"/>
        <end position="79"/>
    </location>
</feature>
<feature type="transmembrane region" description="Helical" evidence="1">
    <location>
        <begin position="131"/>
        <end position="150"/>
    </location>
</feature>
<feature type="transmembrane region" description="Helical" evidence="1">
    <location>
        <begin position="157"/>
        <end position="177"/>
    </location>
</feature>
<keyword evidence="1" id="KW-1133">Transmembrane helix</keyword>
<gene>
    <name evidence="3" type="ORF">GCM10010218_06250</name>
</gene>
<dbReference type="Proteomes" id="UP000638313">
    <property type="component" value="Unassembled WGS sequence"/>
</dbReference>
<name>A0A919AXB4_9ACTN</name>
<dbReference type="Pfam" id="PF01569">
    <property type="entry name" value="PAP2"/>
    <property type="match status" value="1"/>
</dbReference>
<evidence type="ECO:0000256" key="1">
    <source>
        <dbReference type="SAM" id="Phobius"/>
    </source>
</evidence>
<dbReference type="PANTHER" id="PTHR14969:SF13">
    <property type="entry name" value="AT30094P"/>
    <property type="match status" value="1"/>
</dbReference>
<comment type="caution">
    <text evidence="3">The sequence shown here is derived from an EMBL/GenBank/DDBJ whole genome shotgun (WGS) entry which is preliminary data.</text>
</comment>
<dbReference type="InterPro" id="IPR036938">
    <property type="entry name" value="PAP2/HPO_sf"/>
</dbReference>
<evidence type="ECO:0000313" key="3">
    <source>
        <dbReference type="EMBL" id="GHF27919.1"/>
    </source>
</evidence>
<feature type="transmembrane region" description="Helical" evidence="1">
    <location>
        <begin position="86"/>
        <end position="111"/>
    </location>
</feature>
<evidence type="ECO:0000313" key="4">
    <source>
        <dbReference type="Proteomes" id="UP000638313"/>
    </source>
</evidence>
<accession>A0A919AXB4</accession>